<dbReference type="Proteomes" id="UP000576082">
    <property type="component" value="Unassembled WGS sequence"/>
</dbReference>
<organism evidence="2 3">
    <name type="scientific">Flammeovirga aprica JL-4</name>
    <dbReference type="NCBI Taxonomy" id="694437"/>
    <lineage>
        <taxon>Bacteria</taxon>
        <taxon>Pseudomonadati</taxon>
        <taxon>Bacteroidota</taxon>
        <taxon>Cytophagia</taxon>
        <taxon>Cytophagales</taxon>
        <taxon>Flammeovirgaceae</taxon>
        <taxon>Flammeovirga</taxon>
    </lineage>
</organism>
<feature type="signal peptide" evidence="1">
    <location>
        <begin position="1"/>
        <end position="19"/>
    </location>
</feature>
<keyword evidence="1" id="KW-0732">Signal</keyword>
<sequence>MKNYLLLTLFLSLSLFGFADEEYKINYNIKGVNLDASNIHPMLVVTNRVLDVDNTTNEVHLSHEIDTSDVKYLIVTSNKANPKVKIYSTFHEAFSKIKHNNLVMHVHGFGQDFNATLRSGITLQKNYDINLILFDVPTETVSFNIFSEFKRSKKYFKQSTKNFDDFLNDYEVSAKYYNVNDKPILFLHSLGNYLLEEYIQSGTYDYNEKLAVFENILINAPAVKKKHHAEWIEKIDEDINVYITINKKDFTLKGAEFITMTRQLGSSKIKQKHLASNASYLTFHTLAGSEHNYFINPMMMANDQIKSFYDQVLEGHSIVDENYINNEEGIDLIVQN</sequence>
<dbReference type="GO" id="GO:0016787">
    <property type="term" value="F:hydrolase activity"/>
    <property type="evidence" value="ECO:0007669"/>
    <property type="project" value="UniProtKB-KW"/>
</dbReference>
<evidence type="ECO:0000313" key="2">
    <source>
        <dbReference type="EMBL" id="NME66528.1"/>
    </source>
</evidence>
<protein>
    <submittedName>
        <fullName evidence="2">Alpha/beta hydrolase</fullName>
    </submittedName>
</protein>
<keyword evidence="2" id="KW-0378">Hydrolase</keyword>
<keyword evidence="3" id="KW-1185">Reference proteome</keyword>
<reference evidence="2 3" key="1">
    <citation type="submission" date="2020-04" db="EMBL/GenBank/DDBJ databases">
        <title>Flammeovirga sp. SR4, a novel species isolated from seawater.</title>
        <authorList>
            <person name="Wang X."/>
        </authorList>
    </citation>
    <scope>NUCLEOTIDE SEQUENCE [LARGE SCALE GENOMIC DNA]</scope>
    <source>
        <strain evidence="2 3">ATCC 23126</strain>
    </source>
</reference>
<dbReference type="EMBL" id="JABANE010000002">
    <property type="protein sequence ID" value="NME66528.1"/>
    <property type="molecule type" value="Genomic_DNA"/>
</dbReference>
<dbReference type="InterPro" id="IPR010297">
    <property type="entry name" value="DUF900_hydrolase"/>
</dbReference>
<gene>
    <name evidence="2" type="ORF">HHU12_01005</name>
</gene>
<comment type="caution">
    <text evidence="2">The sequence shown here is derived from an EMBL/GenBank/DDBJ whole genome shotgun (WGS) entry which is preliminary data.</text>
</comment>
<evidence type="ECO:0000256" key="1">
    <source>
        <dbReference type="SAM" id="SignalP"/>
    </source>
</evidence>
<accession>A0A7X9RQ90</accession>
<feature type="chain" id="PRO_5030626233" evidence="1">
    <location>
        <begin position="20"/>
        <end position="336"/>
    </location>
</feature>
<dbReference type="AlphaFoldDB" id="A0A7X9RQ90"/>
<name>A0A7X9RQ90_9BACT</name>
<dbReference type="Pfam" id="PF05990">
    <property type="entry name" value="DUF900"/>
    <property type="match status" value="1"/>
</dbReference>
<evidence type="ECO:0000313" key="3">
    <source>
        <dbReference type="Proteomes" id="UP000576082"/>
    </source>
</evidence>
<dbReference type="RefSeq" id="WP_169654276.1">
    <property type="nucleotide sequence ID" value="NZ_JABANE010000002.1"/>
</dbReference>
<proteinExistence type="predicted"/>